<dbReference type="GO" id="GO:0005694">
    <property type="term" value="C:chromosome"/>
    <property type="evidence" value="ECO:0007669"/>
    <property type="project" value="TreeGrafter"/>
</dbReference>
<comment type="caution">
    <text evidence="5">The sequence shown here is derived from an EMBL/GenBank/DDBJ whole genome shotgun (WGS) entry which is preliminary data.</text>
</comment>
<dbReference type="Pfam" id="PF00004">
    <property type="entry name" value="AAA"/>
    <property type="match status" value="1"/>
</dbReference>
<comment type="similarity">
    <text evidence="3">Belongs to the AAA ATPase family.</text>
</comment>
<protein>
    <recommendedName>
        <fullName evidence="4">AAA+ ATPase domain-containing protein</fullName>
    </recommendedName>
</protein>
<dbReference type="InterPro" id="IPR003959">
    <property type="entry name" value="ATPase_AAA_core"/>
</dbReference>
<dbReference type="Proteomes" id="UP000642748">
    <property type="component" value="Unassembled WGS sequence"/>
</dbReference>
<dbReference type="PANTHER" id="PTHR45991">
    <property type="entry name" value="PACHYTENE CHECKPOINT PROTEIN 2"/>
    <property type="match status" value="1"/>
</dbReference>
<dbReference type="RefSeq" id="WP_203921346.1">
    <property type="nucleotide sequence ID" value="NZ_BONZ01000057.1"/>
</dbReference>
<organism evidence="5 6">
    <name type="scientific">Rugosimonospora africana</name>
    <dbReference type="NCBI Taxonomy" id="556532"/>
    <lineage>
        <taxon>Bacteria</taxon>
        <taxon>Bacillati</taxon>
        <taxon>Actinomycetota</taxon>
        <taxon>Actinomycetes</taxon>
        <taxon>Micromonosporales</taxon>
        <taxon>Micromonosporaceae</taxon>
        <taxon>Rugosimonospora</taxon>
    </lineage>
</organism>
<proteinExistence type="inferred from homology"/>
<dbReference type="AlphaFoldDB" id="A0A8J3R050"/>
<dbReference type="GO" id="GO:0016887">
    <property type="term" value="F:ATP hydrolysis activity"/>
    <property type="evidence" value="ECO:0007669"/>
    <property type="project" value="InterPro"/>
</dbReference>
<evidence type="ECO:0000256" key="1">
    <source>
        <dbReference type="ARBA" id="ARBA00022741"/>
    </source>
</evidence>
<dbReference type="InterPro" id="IPR003960">
    <property type="entry name" value="ATPase_AAA_CS"/>
</dbReference>
<dbReference type="InterPro" id="IPR003593">
    <property type="entry name" value="AAA+_ATPase"/>
</dbReference>
<accession>A0A8J3R050</accession>
<dbReference type="SMART" id="SM00382">
    <property type="entry name" value="AAA"/>
    <property type="match status" value="1"/>
</dbReference>
<dbReference type="SUPFAM" id="SSF52540">
    <property type="entry name" value="P-loop containing nucleoside triphosphate hydrolases"/>
    <property type="match status" value="1"/>
</dbReference>
<dbReference type="EMBL" id="BONZ01000057">
    <property type="protein sequence ID" value="GIH17796.1"/>
    <property type="molecule type" value="Genomic_DNA"/>
</dbReference>
<evidence type="ECO:0000256" key="3">
    <source>
        <dbReference type="RuleBase" id="RU003651"/>
    </source>
</evidence>
<sequence>MSDYHSHSKVGEAMAVTAARHDRQLKDSWERIVVDPAIKDRLLNHALMSISLRKAGIGGVGLPLHGLLLLNGLPGVGKTTLARGLAYAVAENLGDRYGLVRLVDVNMHLLPSELLGRTQRNVVQLFQEELPALAEDGPAVVVLDEVEVLAVSRSEASLDINPADVFRGTAALLSALDWIAREAPGVLVVGTTNLAGALDDAVVSRADLVMELPLPGAAVIRDILADTLNELGRHFPGCRELAEDNELGEVAELLGGIDGRQARKFVADALASNRATALDPSGLRMQTLVELAKARG</sequence>
<dbReference type="PROSITE" id="PS00674">
    <property type="entry name" value="AAA"/>
    <property type="match status" value="1"/>
</dbReference>
<dbReference type="GO" id="GO:0005524">
    <property type="term" value="F:ATP binding"/>
    <property type="evidence" value="ECO:0007669"/>
    <property type="project" value="UniProtKB-KW"/>
</dbReference>
<evidence type="ECO:0000313" key="5">
    <source>
        <dbReference type="EMBL" id="GIH17796.1"/>
    </source>
</evidence>
<keyword evidence="1 3" id="KW-0547">Nucleotide-binding</keyword>
<dbReference type="InterPro" id="IPR027417">
    <property type="entry name" value="P-loop_NTPase"/>
</dbReference>
<gene>
    <name evidence="5" type="ORF">Raf01_59680</name>
</gene>
<keyword evidence="6" id="KW-1185">Reference proteome</keyword>
<dbReference type="Gene3D" id="3.40.50.300">
    <property type="entry name" value="P-loop containing nucleotide triphosphate hydrolases"/>
    <property type="match status" value="1"/>
</dbReference>
<feature type="domain" description="AAA+ ATPase" evidence="4">
    <location>
        <begin position="64"/>
        <end position="216"/>
    </location>
</feature>
<evidence type="ECO:0000313" key="6">
    <source>
        <dbReference type="Proteomes" id="UP000642748"/>
    </source>
</evidence>
<keyword evidence="2 3" id="KW-0067">ATP-binding</keyword>
<evidence type="ECO:0000256" key="2">
    <source>
        <dbReference type="ARBA" id="ARBA00022840"/>
    </source>
</evidence>
<dbReference type="PANTHER" id="PTHR45991:SF1">
    <property type="entry name" value="PACHYTENE CHECKPOINT PROTEIN 2 HOMOLOG"/>
    <property type="match status" value="1"/>
</dbReference>
<reference evidence="5" key="1">
    <citation type="submission" date="2021-01" db="EMBL/GenBank/DDBJ databases">
        <title>Whole genome shotgun sequence of Rugosimonospora africana NBRC 104875.</title>
        <authorList>
            <person name="Komaki H."/>
            <person name="Tamura T."/>
        </authorList>
    </citation>
    <scope>NUCLEOTIDE SEQUENCE</scope>
    <source>
        <strain evidence="5">NBRC 104875</strain>
    </source>
</reference>
<name>A0A8J3R050_9ACTN</name>
<dbReference type="InterPro" id="IPR044539">
    <property type="entry name" value="Pch2-like"/>
</dbReference>
<evidence type="ECO:0000259" key="4">
    <source>
        <dbReference type="SMART" id="SM00382"/>
    </source>
</evidence>